<keyword evidence="11" id="KW-0966">Cell projection</keyword>
<evidence type="ECO:0000256" key="3">
    <source>
        <dbReference type="ARBA" id="ARBA00022553"/>
    </source>
</evidence>
<dbReference type="STRING" id="70667.A0A183TJB7"/>
<keyword evidence="4" id="KW-0221">Differentiation</keyword>
<dbReference type="PANTHER" id="PTHR15614">
    <property type="entry name" value="INTRAFLAGELLAR TRANSPORT PROTEIN 81 HOMOLOG"/>
    <property type="match status" value="1"/>
</dbReference>
<evidence type="ECO:0000256" key="12">
    <source>
        <dbReference type="ARBA" id="ARBA00043983"/>
    </source>
</evidence>
<dbReference type="PANTHER" id="PTHR15614:SF2">
    <property type="entry name" value="INTRAFLAGELLAR TRANSPORT PROTEIN 81 HOMOLOG"/>
    <property type="match status" value="1"/>
</dbReference>
<dbReference type="GO" id="GO:0015631">
    <property type="term" value="F:tubulin binding"/>
    <property type="evidence" value="ECO:0007669"/>
    <property type="project" value="InterPro"/>
</dbReference>
<keyword evidence="8" id="KW-0175">Coiled coil</keyword>
<evidence type="ECO:0000256" key="7">
    <source>
        <dbReference type="ARBA" id="ARBA00022990"/>
    </source>
</evidence>
<dbReference type="FunFam" id="1.10.418.70:FF:000001">
    <property type="entry name" value="Intraflagellar transport protein 81 homolog"/>
    <property type="match status" value="1"/>
</dbReference>
<reference evidence="19" key="1">
    <citation type="submission" date="2016-06" db="UniProtKB">
        <authorList>
            <consortium name="WormBaseParasite"/>
        </authorList>
    </citation>
    <scope>IDENTIFICATION</scope>
</reference>
<dbReference type="WBParaSite" id="SSLN_0001719801-mRNA-1">
    <property type="protein sequence ID" value="SSLN_0001719801-mRNA-1"/>
    <property type="gene ID" value="SSLN_0001719801"/>
</dbReference>
<reference evidence="17 18" key="2">
    <citation type="submission" date="2018-11" db="EMBL/GenBank/DDBJ databases">
        <authorList>
            <consortium name="Pathogen Informatics"/>
        </authorList>
    </citation>
    <scope>NUCLEOTIDE SEQUENCE [LARGE SCALE GENOMIC DNA]</scope>
    <source>
        <strain evidence="17 18">NST_G2</strain>
    </source>
</reference>
<dbReference type="GO" id="GO:0007283">
    <property type="term" value="P:spermatogenesis"/>
    <property type="evidence" value="ECO:0007669"/>
    <property type="project" value="UniProtKB-KW"/>
</dbReference>
<organism evidence="19">
    <name type="scientific">Schistocephalus solidus</name>
    <name type="common">Tapeworm</name>
    <dbReference type="NCBI Taxonomy" id="70667"/>
    <lineage>
        <taxon>Eukaryota</taxon>
        <taxon>Metazoa</taxon>
        <taxon>Spiralia</taxon>
        <taxon>Lophotrochozoa</taxon>
        <taxon>Platyhelminthes</taxon>
        <taxon>Cestoda</taxon>
        <taxon>Eucestoda</taxon>
        <taxon>Diphyllobothriidea</taxon>
        <taxon>Diphyllobothriidae</taxon>
        <taxon>Schistocephalus</taxon>
    </lineage>
</organism>
<gene>
    <name evidence="17" type="ORF">SSLN_LOCUS16565</name>
</gene>
<comment type="similarity">
    <text evidence="12">Belongs to the IFT81 family.</text>
</comment>
<dbReference type="GO" id="GO:0042073">
    <property type="term" value="P:intraciliary transport"/>
    <property type="evidence" value="ECO:0007669"/>
    <property type="project" value="InterPro"/>
</dbReference>
<evidence type="ECO:0000256" key="2">
    <source>
        <dbReference type="ARBA" id="ARBA00022490"/>
    </source>
</evidence>
<dbReference type="Proteomes" id="UP000275846">
    <property type="component" value="Unassembled WGS sequence"/>
</dbReference>
<dbReference type="Pfam" id="PF18383">
    <property type="entry name" value="IFT81_CH"/>
    <property type="match status" value="1"/>
</dbReference>
<dbReference type="EMBL" id="UYSU01041246">
    <property type="protein sequence ID" value="VDM02951.1"/>
    <property type="molecule type" value="Genomic_DNA"/>
</dbReference>
<keyword evidence="9" id="KW-0969">Cilium</keyword>
<comment type="function">
    <text evidence="13">Component of the intraflagellar transport (IFT) complex B: together with IFT74, forms a tubulin-binding module that specifically mediates transport of tubulin within the cilium. Binds tubulin via its CH (calponin-homology)-like region. Required for ciliogenesis. Required for proper regulation of SHH signaling. Plays an important role during spermatogenesis by modulating the assembly and elongation of the sperm flagella.</text>
</comment>
<dbReference type="GO" id="GO:0060271">
    <property type="term" value="P:cilium assembly"/>
    <property type="evidence" value="ECO:0007669"/>
    <property type="project" value="InterPro"/>
</dbReference>
<evidence type="ECO:0000313" key="18">
    <source>
        <dbReference type="Proteomes" id="UP000275846"/>
    </source>
</evidence>
<evidence type="ECO:0000256" key="4">
    <source>
        <dbReference type="ARBA" id="ARBA00022782"/>
    </source>
</evidence>
<evidence type="ECO:0000256" key="8">
    <source>
        <dbReference type="ARBA" id="ARBA00023054"/>
    </source>
</evidence>
<evidence type="ECO:0000256" key="6">
    <source>
        <dbReference type="ARBA" id="ARBA00022871"/>
    </source>
</evidence>
<dbReference type="Gene3D" id="1.10.418.70">
    <property type="entry name" value="Intraflagellar transport protein 81, N-terminal domain"/>
    <property type="match status" value="1"/>
</dbReference>
<accession>A0A183TJB7</accession>
<keyword evidence="7" id="KW-0007">Acetylation</keyword>
<comment type="subcellular location">
    <subcellularLocation>
        <location evidence="1">Cytoplasm</location>
        <location evidence="1">Cytoskeleton</location>
        <location evidence="1">Cilium basal body</location>
    </subcellularLocation>
</comment>
<dbReference type="InterPro" id="IPR029600">
    <property type="entry name" value="IFT81"/>
</dbReference>
<evidence type="ECO:0000313" key="17">
    <source>
        <dbReference type="EMBL" id="VDM02951.1"/>
    </source>
</evidence>
<evidence type="ECO:0000256" key="15">
    <source>
        <dbReference type="ARBA" id="ARBA00079903"/>
    </source>
</evidence>
<dbReference type="GO" id="GO:0036064">
    <property type="term" value="C:ciliary basal body"/>
    <property type="evidence" value="ECO:0007669"/>
    <property type="project" value="TreeGrafter"/>
</dbReference>
<keyword evidence="6" id="KW-0744">Spermatogenesis</keyword>
<evidence type="ECO:0000256" key="1">
    <source>
        <dbReference type="ARBA" id="ARBA00004120"/>
    </source>
</evidence>
<sequence>MSETIKYITEKLTSAPFNRNFNFITFDGLEPSLLLQIVSDVLGELDSKVLHKVDIREEAPEQTTMRMLEVLRMLRYKVPTDADALYARLLTGDKFLIYPILEWLLKNFEENKKRAYLARFLVKVQVPAEFLQDTEIAKLYSEVNIYP</sequence>
<evidence type="ECO:0000256" key="9">
    <source>
        <dbReference type="ARBA" id="ARBA00023069"/>
    </source>
</evidence>
<dbReference type="AlphaFoldDB" id="A0A183TJB7"/>
<keyword evidence="3" id="KW-0597">Phosphoprotein</keyword>
<dbReference type="GO" id="GO:0030154">
    <property type="term" value="P:cell differentiation"/>
    <property type="evidence" value="ECO:0007669"/>
    <property type="project" value="UniProtKB-KW"/>
</dbReference>
<dbReference type="GO" id="GO:0030992">
    <property type="term" value="C:intraciliary transport particle B"/>
    <property type="evidence" value="ECO:0007669"/>
    <property type="project" value="InterPro"/>
</dbReference>
<keyword evidence="5" id="KW-0970">Cilium biogenesis/degradation</keyword>
<proteinExistence type="inferred from homology"/>
<keyword evidence="2" id="KW-0963">Cytoplasm</keyword>
<evidence type="ECO:0000256" key="13">
    <source>
        <dbReference type="ARBA" id="ARBA00055755"/>
    </source>
</evidence>
<feature type="domain" description="IFT81 calponin homology" evidence="16">
    <location>
        <begin position="3"/>
        <end position="124"/>
    </location>
</feature>
<protein>
    <recommendedName>
        <fullName evidence="14">Intraflagellar transport protein 81 homolog</fullName>
    </recommendedName>
    <alternativeName>
        <fullName evidence="15">Carnitine deficiency-associated protein expressed in ventricle 1</fullName>
    </alternativeName>
</protein>
<evidence type="ECO:0000313" key="19">
    <source>
        <dbReference type="WBParaSite" id="SSLN_0001719801-mRNA-1"/>
    </source>
</evidence>
<evidence type="ECO:0000259" key="16">
    <source>
        <dbReference type="Pfam" id="PF18383"/>
    </source>
</evidence>
<dbReference type="InterPro" id="IPR043016">
    <property type="entry name" value="IFT81_N_sf"/>
</dbReference>
<evidence type="ECO:0000256" key="14">
    <source>
        <dbReference type="ARBA" id="ARBA00073058"/>
    </source>
</evidence>
<keyword evidence="18" id="KW-1185">Reference proteome</keyword>
<evidence type="ECO:0000256" key="10">
    <source>
        <dbReference type="ARBA" id="ARBA00023212"/>
    </source>
</evidence>
<keyword evidence="10" id="KW-0206">Cytoskeleton</keyword>
<evidence type="ECO:0000256" key="11">
    <source>
        <dbReference type="ARBA" id="ARBA00023273"/>
    </source>
</evidence>
<dbReference type="InterPro" id="IPR041146">
    <property type="entry name" value="IFT81_CH"/>
</dbReference>
<name>A0A183TJB7_SCHSO</name>
<dbReference type="OrthoDB" id="276029at2759"/>
<evidence type="ECO:0000256" key="5">
    <source>
        <dbReference type="ARBA" id="ARBA00022794"/>
    </source>
</evidence>